<proteinExistence type="predicted"/>
<dbReference type="InterPro" id="IPR018062">
    <property type="entry name" value="HTH_AraC-typ_CS"/>
</dbReference>
<dbReference type="InterPro" id="IPR018060">
    <property type="entry name" value="HTH_AraC"/>
</dbReference>
<dbReference type="PROSITE" id="PS01124">
    <property type="entry name" value="HTH_ARAC_FAMILY_2"/>
    <property type="match status" value="1"/>
</dbReference>
<dbReference type="SUPFAM" id="SSF46689">
    <property type="entry name" value="Homeodomain-like"/>
    <property type="match status" value="2"/>
</dbReference>
<dbReference type="SMART" id="SM00342">
    <property type="entry name" value="HTH_ARAC"/>
    <property type="match status" value="1"/>
</dbReference>
<dbReference type="GO" id="GO:0003700">
    <property type="term" value="F:DNA-binding transcription factor activity"/>
    <property type="evidence" value="ECO:0007669"/>
    <property type="project" value="InterPro"/>
</dbReference>
<protein>
    <submittedName>
        <fullName evidence="5">Transcriptional regulator, AraC family</fullName>
    </submittedName>
</protein>
<dbReference type="PROSITE" id="PS00041">
    <property type="entry name" value="HTH_ARAC_FAMILY_1"/>
    <property type="match status" value="1"/>
</dbReference>
<dbReference type="InterPro" id="IPR009057">
    <property type="entry name" value="Homeodomain-like_sf"/>
</dbReference>
<sequence length="253" mass="27578">MVAALPPMPPLPPVGTHTLHYDPATYFLMSVDLPAVGAVHPSADGRPYLAVSLTLKPHIISDLLGDLPNFQAGAGGPARDDSFSVAAMTPELMDAWVRMLSLTERPGDIGALAPAYEREILYRLLQGPHGQMLRDIATPDTALARLNNAIQCIRRDFAQPLRVKALAEMAAMSPSAFQRRFKSVTAFSPLQYQKQIRLLHARTMLATGRASVTAAALEVGYESATQFSREYARAFGLPPARDAARIQAQHRMH</sequence>
<dbReference type="InterPro" id="IPR009594">
    <property type="entry name" value="Tscrpt_reg_HTH_AraC_N"/>
</dbReference>
<dbReference type="RefSeq" id="WP_091870476.1">
    <property type="nucleotide sequence ID" value="NZ_FOLD01000002.1"/>
</dbReference>
<gene>
    <name evidence="5" type="ORF">SAMN05216204_10233</name>
</gene>
<evidence type="ECO:0000313" key="6">
    <source>
        <dbReference type="Proteomes" id="UP000198639"/>
    </source>
</evidence>
<dbReference type="PANTHER" id="PTHR43436:SF1">
    <property type="entry name" value="TRANSCRIPTIONAL REGULATORY PROTEIN"/>
    <property type="match status" value="1"/>
</dbReference>
<dbReference type="GO" id="GO:0043565">
    <property type="term" value="F:sequence-specific DNA binding"/>
    <property type="evidence" value="ECO:0007669"/>
    <property type="project" value="InterPro"/>
</dbReference>
<keyword evidence="2" id="KW-0238">DNA-binding</keyword>
<dbReference type="Proteomes" id="UP000198639">
    <property type="component" value="Unassembled WGS sequence"/>
</dbReference>
<reference evidence="6" key="1">
    <citation type="submission" date="2016-10" db="EMBL/GenBank/DDBJ databases">
        <authorList>
            <person name="Varghese N."/>
            <person name="Submissions S."/>
        </authorList>
    </citation>
    <scope>NUCLEOTIDE SEQUENCE [LARGE SCALE GENOMIC DNA]</scope>
    <source>
        <strain evidence="6">CGMCC 1.12041</strain>
    </source>
</reference>
<dbReference type="OrthoDB" id="34150at2"/>
<keyword evidence="1" id="KW-0805">Transcription regulation</keyword>
<dbReference type="Pfam" id="PF06719">
    <property type="entry name" value="AraC_N"/>
    <property type="match status" value="1"/>
</dbReference>
<dbReference type="Pfam" id="PF12833">
    <property type="entry name" value="HTH_18"/>
    <property type="match status" value="1"/>
</dbReference>
<organism evidence="5 6">
    <name type="scientific">Massilia yuzhufengensis</name>
    <dbReference type="NCBI Taxonomy" id="1164594"/>
    <lineage>
        <taxon>Bacteria</taxon>
        <taxon>Pseudomonadati</taxon>
        <taxon>Pseudomonadota</taxon>
        <taxon>Betaproteobacteria</taxon>
        <taxon>Burkholderiales</taxon>
        <taxon>Oxalobacteraceae</taxon>
        <taxon>Telluria group</taxon>
        <taxon>Massilia</taxon>
    </lineage>
</organism>
<dbReference type="EMBL" id="FOLD01000002">
    <property type="protein sequence ID" value="SFB83433.1"/>
    <property type="molecule type" value="Genomic_DNA"/>
</dbReference>
<evidence type="ECO:0000256" key="1">
    <source>
        <dbReference type="ARBA" id="ARBA00023015"/>
    </source>
</evidence>
<dbReference type="AlphaFoldDB" id="A0A1I1EES9"/>
<evidence type="ECO:0000256" key="3">
    <source>
        <dbReference type="ARBA" id="ARBA00023163"/>
    </source>
</evidence>
<evidence type="ECO:0000259" key="4">
    <source>
        <dbReference type="PROSITE" id="PS01124"/>
    </source>
</evidence>
<dbReference type="PANTHER" id="PTHR43436">
    <property type="entry name" value="ARAC-FAMILY TRANSCRIPTIONAL REGULATOR"/>
    <property type="match status" value="1"/>
</dbReference>
<accession>A0A1I1EES9</accession>
<evidence type="ECO:0000313" key="5">
    <source>
        <dbReference type="EMBL" id="SFB83433.1"/>
    </source>
</evidence>
<evidence type="ECO:0000256" key="2">
    <source>
        <dbReference type="ARBA" id="ARBA00023125"/>
    </source>
</evidence>
<dbReference type="Gene3D" id="1.10.10.60">
    <property type="entry name" value="Homeodomain-like"/>
    <property type="match status" value="1"/>
</dbReference>
<feature type="domain" description="HTH araC/xylS-type" evidence="4">
    <location>
        <begin position="147"/>
        <end position="245"/>
    </location>
</feature>
<keyword evidence="6" id="KW-1185">Reference proteome</keyword>
<name>A0A1I1EES9_9BURK</name>
<dbReference type="STRING" id="1164594.SAMN05216204_10233"/>
<keyword evidence="3" id="KW-0804">Transcription</keyword>